<organism evidence="1 2">
    <name type="scientific">Gossypium arboreum</name>
    <name type="common">Tree cotton</name>
    <name type="synonym">Gossypium nanking</name>
    <dbReference type="NCBI Taxonomy" id="29729"/>
    <lineage>
        <taxon>Eukaryota</taxon>
        <taxon>Viridiplantae</taxon>
        <taxon>Streptophyta</taxon>
        <taxon>Embryophyta</taxon>
        <taxon>Tracheophyta</taxon>
        <taxon>Spermatophyta</taxon>
        <taxon>Magnoliopsida</taxon>
        <taxon>eudicotyledons</taxon>
        <taxon>Gunneridae</taxon>
        <taxon>Pentapetalae</taxon>
        <taxon>rosids</taxon>
        <taxon>malvids</taxon>
        <taxon>Malvales</taxon>
        <taxon>Malvaceae</taxon>
        <taxon>Malvoideae</taxon>
        <taxon>Gossypium</taxon>
    </lineage>
</organism>
<evidence type="ECO:0000313" key="1">
    <source>
        <dbReference type="EMBL" id="KAK5841469.1"/>
    </source>
</evidence>
<evidence type="ECO:0000313" key="2">
    <source>
        <dbReference type="Proteomes" id="UP001358586"/>
    </source>
</evidence>
<comment type="caution">
    <text evidence="1">The sequence shown here is derived from an EMBL/GenBank/DDBJ whole genome shotgun (WGS) entry which is preliminary data.</text>
</comment>
<proteinExistence type="predicted"/>
<reference evidence="1 2" key="1">
    <citation type="submission" date="2023-03" db="EMBL/GenBank/DDBJ databases">
        <title>WGS of Gossypium arboreum.</title>
        <authorList>
            <person name="Yu D."/>
        </authorList>
    </citation>
    <scope>NUCLEOTIDE SEQUENCE [LARGE SCALE GENOMIC DNA]</scope>
    <source>
        <tissue evidence="1">Leaf</tissue>
    </source>
</reference>
<accession>A0ABR0QQL3</accession>
<protein>
    <submittedName>
        <fullName evidence="1">Uncharacterized protein</fullName>
    </submittedName>
</protein>
<keyword evidence="2" id="KW-1185">Reference proteome</keyword>
<dbReference type="Proteomes" id="UP001358586">
    <property type="component" value="Chromosome 2"/>
</dbReference>
<sequence length="121" mass="13966">MTDLHGLLKWLFGSTKICLYFLPSYLELLLHQKGRECNWLRPIPSLESAYPSLSVSLRDLSALVSRISTKVSPKACLPVNRKHLVNVTFKQKLRQRLEKVLSFRFDTQAWRISSSSWTDSS</sequence>
<name>A0ABR0QQL3_GOSAR</name>
<dbReference type="EMBL" id="JARKNE010000002">
    <property type="protein sequence ID" value="KAK5841469.1"/>
    <property type="molecule type" value="Genomic_DNA"/>
</dbReference>
<gene>
    <name evidence="1" type="ORF">PVK06_003790</name>
</gene>